<accession>A0A9P5MMX3</accession>
<comment type="caution">
    <text evidence="1">The sequence shown here is derived from an EMBL/GenBank/DDBJ whole genome shotgun (WGS) entry which is preliminary data.</text>
</comment>
<dbReference type="OrthoDB" id="2846734at2759"/>
<protein>
    <submittedName>
        <fullName evidence="1">Uncharacterized protein</fullName>
    </submittedName>
</protein>
<keyword evidence="2" id="KW-1185">Reference proteome</keyword>
<reference evidence="1" key="2">
    <citation type="journal article" date="2020" name="Nat. Commun.">
        <title>Large-scale genome sequencing of mycorrhizal fungi provides insights into the early evolution of symbiotic traits.</title>
        <authorList>
            <person name="Miyauchi S."/>
            <person name="Kiss E."/>
            <person name="Kuo A."/>
            <person name="Drula E."/>
            <person name="Kohler A."/>
            <person name="Sanchez-Garcia M."/>
            <person name="Morin E."/>
            <person name="Andreopoulos B."/>
            <person name="Barry K.W."/>
            <person name="Bonito G."/>
            <person name="Buee M."/>
            <person name="Carver A."/>
            <person name="Chen C."/>
            <person name="Cichocki N."/>
            <person name="Clum A."/>
            <person name="Culley D."/>
            <person name="Crous P.W."/>
            <person name="Fauchery L."/>
            <person name="Girlanda M."/>
            <person name="Hayes R.D."/>
            <person name="Keri Z."/>
            <person name="LaButti K."/>
            <person name="Lipzen A."/>
            <person name="Lombard V."/>
            <person name="Magnuson J."/>
            <person name="Maillard F."/>
            <person name="Murat C."/>
            <person name="Nolan M."/>
            <person name="Ohm R.A."/>
            <person name="Pangilinan J."/>
            <person name="Pereira M.F."/>
            <person name="Perotto S."/>
            <person name="Peter M."/>
            <person name="Pfister S."/>
            <person name="Riley R."/>
            <person name="Sitrit Y."/>
            <person name="Stielow J.B."/>
            <person name="Szollosi G."/>
            <person name="Zifcakova L."/>
            <person name="Stursova M."/>
            <person name="Spatafora J.W."/>
            <person name="Tedersoo L."/>
            <person name="Vaario L.M."/>
            <person name="Yamada A."/>
            <person name="Yan M."/>
            <person name="Wang P."/>
            <person name="Xu J."/>
            <person name="Bruns T."/>
            <person name="Baldrian P."/>
            <person name="Vilgalys R."/>
            <person name="Dunand C."/>
            <person name="Henrissat B."/>
            <person name="Grigoriev I.V."/>
            <person name="Hibbett D."/>
            <person name="Nagy L.G."/>
            <person name="Martin F.M."/>
        </authorList>
    </citation>
    <scope>NUCLEOTIDE SEQUENCE</scope>
    <source>
        <strain evidence="1">Prilba</strain>
    </source>
</reference>
<evidence type="ECO:0000313" key="1">
    <source>
        <dbReference type="EMBL" id="KAF8465434.1"/>
    </source>
</evidence>
<proteinExistence type="predicted"/>
<name>A0A9P5MMX3_9AGAM</name>
<sequence>MSYDATIQNYANSLGPNAAKDKFHCIYFGVLAHWFPTTRGYLIDHQVLGPAGKVEYIVIRQEGGSHNPLFVVKLNHPSKWTAAGQQMAVDKLVDHIKGQFDLTQYDTIYGLSGIGLHWIVYKMQRSGNFQSTLLVNWQDNIASDASYAEFAVIADLVYSLAD</sequence>
<dbReference type="AlphaFoldDB" id="A0A9P5MMX3"/>
<dbReference type="Proteomes" id="UP000759537">
    <property type="component" value="Unassembled WGS sequence"/>
</dbReference>
<dbReference type="EMBL" id="WHVB01000047">
    <property type="protein sequence ID" value="KAF8465434.1"/>
    <property type="molecule type" value="Genomic_DNA"/>
</dbReference>
<gene>
    <name evidence="1" type="ORF">DFH94DRAFT_356799</name>
</gene>
<reference evidence="1" key="1">
    <citation type="submission" date="2019-10" db="EMBL/GenBank/DDBJ databases">
        <authorList>
            <consortium name="DOE Joint Genome Institute"/>
            <person name="Kuo A."/>
            <person name="Miyauchi S."/>
            <person name="Kiss E."/>
            <person name="Drula E."/>
            <person name="Kohler A."/>
            <person name="Sanchez-Garcia M."/>
            <person name="Andreopoulos B."/>
            <person name="Barry K.W."/>
            <person name="Bonito G."/>
            <person name="Buee M."/>
            <person name="Carver A."/>
            <person name="Chen C."/>
            <person name="Cichocki N."/>
            <person name="Clum A."/>
            <person name="Culley D."/>
            <person name="Crous P.W."/>
            <person name="Fauchery L."/>
            <person name="Girlanda M."/>
            <person name="Hayes R."/>
            <person name="Keri Z."/>
            <person name="LaButti K."/>
            <person name="Lipzen A."/>
            <person name="Lombard V."/>
            <person name="Magnuson J."/>
            <person name="Maillard F."/>
            <person name="Morin E."/>
            <person name="Murat C."/>
            <person name="Nolan M."/>
            <person name="Ohm R."/>
            <person name="Pangilinan J."/>
            <person name="Pereira M."/>
            <person name="Perotto S."/>
            <person name="Peter M."/>
            <person name="Riley R."/>
            <person name="Sitrit Y."/>
            <person name="Stielow B."/>
            <person name="Szollosi G."/>
            <person name="Zifcakova L."/>
            <person name="Stursova M."/>
            <person name="Spatafora J.W."/>
            <person name="Tedersoo L."/>
            <person name="Vaario L.-M."/>
            <person name="Yamada A."/>
            <person name="Yan M."/>
            <person name="Wang P."/>
            <person name="Xu J."/>
            <person name="Bruns T."/>
            <person name="Baldrian P."/>
            <person name="Vilgalys R."/>
            <person name="Henrissat B."/>
            <person name="Grigoriev I.V."/>
            <person name="Hibbett D."/>
            <person name="Nagy L.G."/>
            <person name="Martin F.M."/>
        </authorList>
    </citation>
    <scope>NUCLEOTIDE SEQUENCE</scope>
    <source>
        <strain evidence="1">Prilba</strain>
    </source>
</reference>
<evidence type="ECO:0000313" key="2">
    <source>
        <dbReference type="Proteomes" id="UP000759537"/>
    </source>
</evidence>
<organism evidence="1 2">
    <name type="scientific">Russula ochroleuca</name>
    <dbReference type="NCBI Taxonomy" id="152965"/>
    <lineage>
        <taxon>Eukaryota</taxon>
        <taxon>Fungi</taxon>
        <taxon>Dikarya</taxon>
        <taxon>Basidiomycota</taxon>
        <taxon>Agaricomycotina</taxon>
        <taxon>Agaricomycetes</taxon>
        <taxon>Russulales</taxon>
        <taxon>Russulaceae</taxon>
        <taxon>Russula</taxon>
    </lineage>
</organism>